<dbReference type="Gene3D" id="3.40.50.300">
    <property type="entry name" value="P-loop containing nucleotide triphosphate hydrolases"/>
    <property type="match status" value="1"/>
</dbReference>
<dbReference type="GO" id="GO:0052622">
    <property type="term" value="F:ATP/ADP dimethylallyltransferase activity"/>
    <property type="evidence" value="ECO:0007669"/>
    <property type="project" value="UniProtKB-EC"/>
</dbReference>
<sequence length="291" mass="32149">MAAASSHARLIHKKRVVFILGATATGKSKLAVSLAVHFAGEVINSDKMQVYRGLDVITNKITGEECAGVRHHLLGFVHPDAEYSAGDFRNDAVRAVDDVLARGRLPIIAGGSNSYVRELVAGRYDCCFIWIDVDPPELDGVVGERVEKMVERGMVEEARGVFDAAMADYSKGIWRAIGLPELDRYLRWAAAAGGEENGEKLLAEAMEEIRENTRKLARVQREKIVRLMKEDGWPLFRVDATPAVRRLGEAARERVWEETVVKPSVRMVECFVGEDGEASVVCRQSPCIGIL</sequence>
<dbReference type="STRING" id="1088818.A0A2I0BAN5"/>
<comment type="function">
    <text evidence="9">Involved in cytokinin biosynthesis. Catalyzes the transfer of an isopentenyl group from dimethylallyl diphosphate (DMAPP) to ATP and ADP.</text>
</comment>
<gene>
    <name evidence="11" type="primary">IPT5</name>
    <name evidence="11" type="ORF">AXF42_Ash016860</name>
</gene>
<dbReference type="GO" id="GO:0009824">
    <property type="term" value="F:AMP dimethylallyltransferase activity"/>
    <property type="evidence" value="ECO:0007669"/>
    <property type="project" value="UniProtKB-ARBA"/>
</dbReference>
<evidence type="ECO:0000256" key="4">
    <source>
        <dbReference type="ARBA" id="ARBA00022741"/>
    </source>
</evidence>
<accession>A0A2I0BAN5</accession>
<evidence type="ECO:0000256" key="8">
    <source>
        <dbReference type="ARBA" id="ARBA00052386"/>
    </source>
</evidence>
<evidence type="ECO:0000256" key="7">
    <source>
        <dbReference type="ARBA" id="ARBA00051744"/>
    </source>
</evidence>
<keyword evidence="3" id="KW-0203">Cytokinin biosynthesis</keyword>
<dbReference type="PANTHER" id="PTHR11088">
    <property type="entry name" value="TRNA DIMETHYLALLYLTRANSFERASE"/>
    <property type="match status" value="1"/>
</dbReference>
<keyword evidence="6" id="KW-0809">Transit peptide</keyword>
<dbReference type="GO" id="GO:0052381">
    <property type="term" value="F:tRNA dimethylallyltransferase activity"/>
    <property type="evidence" value="ECO:0007669"/>
    <property type="project" value="InterPro"/>
</dbReference>
<comment type="similarity">
    <text evidence="1">Belongs to the IPP transferase family.</text>
</comment>
<dbReference type="GO" id="GO:0006400">
    <property type="term" value="P:tRNA modification"/>
    <property type="evidence" value="ECO:0007669"/>
    <property type="project" value="TreeGrafter"/>
</dbReference>
<dbReference type="HAMAP" id="MF_00185">
    <property type="entry name" value="IPP_trans"/>
    <property type="match status" value="1"/>
</dbReference>
<dbReference type="PANTHER" id="PTHR11088:SF74">
    <property type="entry name" value="ADENYLATE ISOPENTENYLTRANSFERASE 5, CHLOROPLASTIC"/>
    <property type="match status" value="1"/>
</dbReference>
<dbReference type="Proteomes" id="UP000236161">
    <property type="component" value="Unassembled WGS sequence"/>
</dbReference>
<dbReference type="Pfam" id="PF01715">
    <property type="entry name" value="IPPT"/>
    <property type="match status" value="2"/>
</dbReference>
<dbReference type="SUPFAM" id="SSF52540">
    <property type="entry name" value="P-loop containing nucleoside triphosphate hydrolases"/>
    <property type="match status" value="1"/>
</dbReference>
<dbReference type="GO" id="GO:0005524">
    <property type="term" value="F:ATP binding"/>
    <property type="evidence" value="ECO:0007669"/>
    <property type="project" value="UniProtKB-KW"/>
</dbReference>
<protein>
    <recommendedName>
        <fullName evidence="10">adenylate dimethylallyltransferase (ADP/ATP-dependent)</fullName>
        <ecNumber evidence="10">2.5.1.112</ecNumber>
    </recommendedName>
</protein>
<keyword evidence="12" id="KW-1185">Reference proteome</keyword>
<name>A0A2I0BAN5_9ASPA</name>
<dbReference type="InterPro" id="IPR039657">
    <property type="entry name" value="Dimethylallyltransferase"/>
</dbReference>
<dbReference type="EC" id="2.5.1.112" evidence="10"/>
<evidence type="ECO:0000256" key="9">
    <source>
        <dbReference type="ARBA" id="ARBA00055191"/>
    </source>
</evidence>
<dbReference type="AlphaFoldDB" id="A0A2I0BAN5"/>
<evidence type="ECO:0000256" key="6">
    <source>
        <dbReference type="ARBA" id="ARBA00022946"/>
    </source>
</evidence>
<evidence type="ECO:0000313" key="11">
    <source>
        <dbReference type="EMBL" id="PKA64829.1"/>
    </source>
</evidence>
<organism evidence="11 12">
    <name type="scientific">Apostasia shenzhenica</name>
    <dbReference type="NCBI Taxonomy" id="1088818"/>
    <lineage>
        <taxon>Eukaryota</taxon>
        <taxon>Viridiplantae</taxon>
        <taxon>Streptophyta</taxon>
        <taxon>Embryophyta</taxon>
        <taxon>Tracheophyta</taxon>
        <taxon>Spermatophyta</taxon>
        <taxon>Magnoliopsida</taxon>
        <taxon>Liliopsida</taxon>
        <taxon>Asparagales</taxon>
        <taxon>Orchidaceae</taxon>
        <taxon>Apostasioideae</taxon>
        <taxon>Apostasia</taxon>
    </lineage>
</organism>
<reference evidence="11 12" key="1">
    <citation type="journal article" date="2017" name="Nature">
        <title>The Apostasia genome and the evolution of orchids.</title>
        <authorList>
            <person name="Zhang G.Q."/>
            <person name="Liu K.W."/>
            <person name="Li Z."/>
            <person name="Lohaus R."/>
            <person name="Hsiao Y.Y."/>
            <person name="Niu S.C."/>
            <person name="Wang J.Y."/>
            <person name="Lin Y.C."/>
            <person name="Xu Q."/>
            <person name="Chen L.J."/>
            <person name="Yoshida K."/>
            <person name="Fujiwara S."/>
            <person name="Wang Z.W."/>
            <person name="Zhang Y.Q."/>
            <person name="Mitsuda N."/>
            <person name="Wang M."/>
            <person name="Liu G.H."/>
            <person name="Pecoraro L."/>
            <person name="Huang H.X."/>
            <person name="Xiao X.J."/>
            <person name="Lin M."/>
            <person name="Wu X.Y."/>
            <person name="Wu W.L."/>
            <person name="Chen Y.Y."/>
            <person name="Chang S.B."/>
            <person name="Sakamoto S."/>
            <person name="Ohme-Takagi M."/>
            <person name="Yagi M."/>
            <person name="Zeng S.J."/>
            <person name="Shen C.Y."/>
            <person name="Yeh C.M."/>
            <person name="Luo Y.B."/>
            <person name="Tsai W.C."/>
            <person name="Van de Peer Y."/>
            <person name="Liu Z.J."/>
        </authorList>
    </citation>
    <scope>NUCLEOTIDE SEQUENCE [LARGE SCALE GENOMIC DNA]</scope>
    <source>
        <strain evidence="12">cv. Shenzhen</strain>
        <tissue evidence="11">Stem</tissue>
    </source>
</reference>
<dbReference type="Gene3D" id="1.10.287.890">
    <property type="entry name" value="Crystal structure of tRNA isopentenylpyrophosphate transferase (bh2366) domain"/>
    <property type="match status" value="1"/>
</dbReference>
<dbReference type="InterPro" id="IPR018022">
    <property type="entry name" value="IPT"/>
</dbReference>
<evidence type="ECO:0000256" key="10">
    <source>
        <dbReference type="ARBA" id="ARBA00066838"/>
    </source>
</evidence>
<proteinExistence type="inferred from homology"/>
<evidence type="ECO:0000313" key="12">
    <source>
        <dbReference type="Proteomes" id="UP000236161"/>
    </source>
</evidence>
<keyword evidence="5" id="KW-0067">ATP-binding</keyword>
<evidence type="ECO:0000256" key="3">
    <source>
        <dbReference type="ARBA" id="ARBA00022712"/>
    </source>
</evidence>
<dbReference type="OrthoDB" id="775260at2759"/>
<comment type="catalytic activity">
    <reaction evidence="8">
        <text>dimethylallyl diphosphate + ADP = N(6)-(dimethylallyl)adenosine 5'-diphosphate + diphosphate</text>
        <dbReference type="Rhea" id="RHEA:36327"/>
        <dbReference type="ChEBI" id="CHEBI:33019"/>
        <dbReference type="ChEBI" id="CHEBI:57623"/>
        <dbReference type="ChEBI" id="CHEBI:73533"/>
        <dbReference type="ChEBI" id="CHEBI:456216"/>
        <dbReference type="EC" id="2.5.1.112"/>
    </reaction>
</comment>
<dbReference type="GO" id="GO:0009691">
    <property type="term" value="P:cytokinin biosynthetic process"/>
    <property type="evidence" value="ECO:0007669"/>
    <property type="project" value="UniProtKB-KW"/>
</dbReference>
<evidence type="ECO:0000256" key="5">
    <source>
        <dbReference type="ARBA" id="ARBA00022840"/>
    </source>
</evidence>
<keyword evidence="2 11" id="KW-0808">Transferase</keyword>
<keyword evidence="4" id="KW-0547">Nucleotide-binding</keyword>
<dbReference type="GO" id="GO:0005739">
    <property type="term" value="C:mitochondrion"/>
    <property type="evidence" value="ECO:0007669"/>
    <property type="project" value="TreeGrafter"/>
</dbReference>
<dbReference type="EMBL" id="KZ451900">
    <property type="protein sequence ID" value="PKA64829.1"/>
    <property type="molecule type" value="Genomic_DNA"/>
</dbReference>
<evidence type="ECO:0000256" key="2">
    <source>
        <dbReference type="ARBA" id="ARBA00022679"/>
    </source>
</evidence>
<dbReference type="InterPro" id="IPR027417">
    <property type="entry name" value="P-loop_NTPase"/>
</dbReference>
<dbReference type="FunFam" id="1.10.287.890:FF:000002">
    <property type="entry name" value="Adenylate isopentenyltransferase 5, chloroplastic"/>
    <property type="match status" value="1"/>
</dbReference>
<evidence type="ECO:0000256" key="1">
    <source>
        <dbReference type="ARBA" id="ARBA00005842"/>
    </source>
</evidence>
<comment type="catalytic activity">
    <reaction evidence="7">
        <text>dimethylallyl diphosphate + ATP = N(6)-(dimethylallyl)adenosine 5'-triphosphate + diphosphate</text>
        <dbReference type="Rhea" id="RHEA:36331"/>
        <dbReference type="ChEBI" id="CHEBI:30616"/>
        <dbReference type="ChEBI" id="CHEBI:33019"/>
        <dbReference type="ChEBI" id="CHEBI:57623"/>
        <dbReference type="ChEBI" id="CHEBI:73532"/>
        <dbReference type="EC" id="2.5.1.112"/>
    </reaction>
</comment>